<proteinExistence type="predicted"/>
<evidence type="ECO:0000313" key="3">
    <source>
        <dbReference type="Proteomes" id="UP000294830"/>
    </source>
</evidence>
<evidence type="ECO:0000259" key="1">
    <source>
        <dbReference type="Pfam" id="PF11823"/>
    </source>
</evidence>
<keyword evidence="3" id="KW-1185">Reference proteome</keyword>
<comment type="caution">
    <text evidence="2">The sequence shown here is derived from an EMBL/GenBank/DDBJ whole genome shotgun (WGS) entry which is preliminary data.</text>
</comment>
<dbReference type="Pfam" id="PF11823">
    <property type="entry name" value="Se_S_carrier"/>
    <property type="match status" value="1"/>
</dbReference>
<organism evidence="2 3">
    <name type="scientific">Acetobacteroides hydrogenigenes</name>
    <dbReference type="NCBI Taxonomy" id="979970"/>
    <lineage>
        <taxon>Bacteria</taxon>
        <taxon>Pseudomonadati</taxon>
        <taxon>Bacteroidota</taxon>
        <taxon>Bacteroidia</taxon>
        <taxon>Bacteroidales</taxon>
        <taxon>Rikenellaceae</taxon>
        <taxon>Acetobacteroides</taxon>
    </lineage>
</organism>
<accession>A0A4V2RNQ2</accession>
<reference evidence="2 3" key="1">
    <citation type="submission" date="2019-03" db="EMBL/GenBank/DDBJ databases">
        <title>Genomic Encyclopedia of Archaeal and Bacterial Type Strains, Phase II (KMG-II): from individual species to whole genera.</title>
        <authorList>
            <person name="Goeker M."/>
        </authorList>
    </citation>
    <scope>NUCLEOTIDE SEQUENCE [LARGE SCALE GENOMIC DNA]</scope>
    <source>
        <strain evidence="2 3">RL-C</strain>
    </source>
</reference>
<dbReference type="EMBL" id="SLWB01000013">
    <property type="protein sequence ID" value="TCN64500.1"/>
    <property type="molecule type" value="Genomic_DNA"/>
</dbReference>
<sequence>MPILLFKNVRAVIEAEKLLVAAGVSVVIRPVPTNISSECGMCIQMSIEDSNKGCDLLREKEILFQLIEQ</sequence>
<dbReference type="OrthoDB" id="3192849at2"/>
<name>A0A4V2RNQ2_9BACT</name>
<gene>
    <name evidence="2" type="ORF">CLV25_11324</name>
</gene>
<dbReference type="RefSeq" id="WP_131839926.1">
    <property type="nucleotide sequence ID" value="NZ_SLWB01000013.1"/>
</dbReference>
<evidence type="ECO:0000313" key="2">
    <source>
        <dbReference type="EMBL" id="TCN64500.1"/>
    </source>
</evidence>
<dbReference type="InterPro" id="IPR021778">
    <property type="entry name" value="Se/S_carrier-like"/>
</dbReference>
<dbReference type="Proteomes" id="UP000294830">
    <property type="component" value="Unassembled WGS sequence"/>
</dbReference>
<dbReference type="AlphaFoldDB" id="A0A4V2RNQ2"/>
<protein>
    <submittedName>
        <fullName evidence="2">Uncharacterized protein DUF3343</fullName>
    </submittedName>
</protein>
<feature type="domain" description="Putative Se/S carrier protein-like" evidence="1">
    <location>
        <begin position="3"/>
        <end position="64"/>
    </location>
</feature>